<organism evidence="1 2">
    <name type="scientific">Candida boidinii</name>
    <name type="common">Yeast</name>
    <dbReference type="NCBI Taxonomy" id="5477"/>
    <lineage>
        <taxon>Eukaryota</taxon>
        <taxon>Fungi</taxon>
        <taxon>Dikarya</taxon>
        <taxon>Ascomycota</taxon>
        <taxon>Saccharomycotina</taxon>
        <taxon>Pichiomycetes</taxon>
        <taxon>Pichiales</taxon>
        <taxon>Pichiaceae</taxon>
        <taxon>Ogataea</taxon>
        <taxon>Ogataea/Candida clade</taxon>
    </lineage>
</organism>
<protein>
    <submittedName>
        <fullName evidence="1">Unnamed protein product</fullName>
    </submittedName>
</protein>
<sequence length="151" mass="16815">MGLRGSKSATAKIRKVTPDTEELKHLRNNIQKEGSLIGGSDRSGQGISYIQESNEFNIPNLAHVDTDILQSSPEKNMSEFSEFGSTNTSHHQQQQQAQANDYYEASSEAPSDFNELSSPVKPGNVIPYNNAPNYTRRRNINHDDSLNSDDF</sequence>
<dbReference type="Proteomes" id="UP001165101">
    <property type="component" value="Unassembled WGS sequence"/>
</dbReference>
<proteinExistence type="predicted"/>
<accession>A0ACB5UA83</accession>
<keyword evidence="2" id="KW-1185">Reference proteome</keyword>
<gene>
    <name evidence="1" type="ORF">Cboi01_000659900</name>
</gene>
<dbReference type="EMBL" id="BSXV01007636">
    <property type="protein sequence ID" value="GMF05379.1"/>
    <property type="molecule type" value="Genomic_DNA"/>
</dbReference>
<evidence type="ECO:0000313" key="2">
    <source>
        <dbReference type="Proteomes" id="UP001165101"/>
    </source>
</evidence>
<reference evidence="1" key="1">
    <citation type="submission" date="2023-04" db="EMBL/GenBank/DDBJ databases">
        <title>Candida boidinii NBRC 1967.</title>
        <authorList>
            <person name="Ichikawa N."/>
            <person name="Sato H."/>
            <person name="Tonouchi N."/>
        </authorList>
    </citation>
    <scope>NUCLEOTIDE SEQUENCE</scope>
    <source>
        <strain evidence="1">NBRC 1967</strain>
    </source>
</reference>
<name>A0ACB5UA83_CANBO</name>
<evidence type="ECO:0000313" key="1">
    <source>
        <dbReference type="EMBL" id="GMF05379.1"/>
    </source>
</evidence>
<comment type="caution">
    <text evidence="1">The sequence shown here is derived from an EMBL/GenBank/DDBJ whole genome shotgun (WGS) entry which is preliminary data.</text>
</comment>